<dbReference type="InterPro" id="IPR016158">
    <property type="entry name" value="Cullin_homology"/>
</dbReference>
<dbReference type="Pfam" id="PF26557">
    <property type="entry name" value="Cullin_AB"/>
    <property type="match status" value="1"/>
</dbReference>
<dbReference type="InterPro" id="IPR001373">
    <property type="entry name" value="Cullin_N"/>
</dbReference>
<evidence type="ECO:0000256" key="2">
    <source>
        <dbReference type="PROSITE-ProRule" id="PRU00330"/>
    </source>
</evidence>
<protein>
    <recommendedName>
        <fullName evidence="4">Cullin family profile domain-containing protein</fullName>
    </recommendedName>
</protein>
<dbReference type="AlphaFoldDB" id="A7TKA1"/>
<dbReference type="InterPro" id="IPR019559">
    <property type="entry name" value="Cullin_neddylation_domain"/>
</dbReference>
<keyword evidence="6" id="KW-1185">Reference proteome</keyword>
<dbReference type="GO" id="GO:0009411">
    <property type="term" value="P:response to UV"/>
    <property type="evidence" value="ECO:0007669"/>
    <property type="project" value="EnsemblFungi"/>
</dbReference>
<dbReference type="STRING" id="436907.A7TKA1"/>
<dbReference type="InParanoid" id="A7TKA1"/>
<dbReference type="KEGG" id="vpo:Kpol_1062p46"/>
<dbReference type="GO" id="GO:0031625">
    <property type="term" value="F:ubiquitin protein ligase binding"/>
    <property type="evidence" value="ECO:0007669"/>
    <property type="project" value="InterPro"/>
</dbReference>
<dbReference type="RefSeq" id="XP_001645194.1">
    <property type="nucleotide sequence ID" value="XM_001645144.1"/>
</dbReference>
<dbReference type="InterPro" id="IPR016159">
    <property type="entry name" value="Cullin_repeat-like_dom_sf"/>
</dbReference>
<dbReference type="SUPFAM" id="SSF74788">
    <property type="entry name" value="Cullin repeat-like"/>
    <property type="match status" value="1"/>
</dbReference>
<dbReference type="Proteomes" id="UP000000267">
    <property type="component" value="Unassembled WGS sequence"/>
</dbReference>
<dbReference type="PhylomeDB" id="A7TKA1"/>
<evidence type="ECO:0000256" key="1">
    <source>
        <dbReference type="ARBA" id="ARBA00006019"/>
    </source>
</evidence>
<dbReference type="SMART" id="SM00884">
    <property type="entry name" value="Cullin_Nedd8"/>
    <property type="match status" value="1"/>
</dbReference>
<dbReference type="FunCoup" id="A7TKA1">
    <property type="interactions" value="841"/>
</dbReference>
<dbReference type="InterPro" id="IPR036390">
    <property type="entry name" value="WH_DNA-bd_sf"/>
</dbReference>
<dbReference type="InterPro" id="IPR036317">
    <property type="entry name" value="Cullin_homology_sf"/>
</dbReference>
<dbReference type="GO" id="GO:0004842">
    <property type="term" value="F:ubiquitin-protein transferase activity"/>
    <property type="evidence" value="ECO:0007669"/>
    <property type="project" value="EnsemblFungi"/>
</dbReference>
<dbReference type="SMART" id="SM00182">
    <property type="entry name" value="CULLIN"/>
    <property type="match status" value="1"/>
</dbReference>
<dbReference type="GO" id="GO:0006511">
    <property type="term" value="P:ubiquitin-dependent protein catabolic process"/>
    <property type="evidence" value="ECO:0007669"/>
    <property type="project" value="EnsemblFungi"/>
</dbReference>
<dbReference type="OrthoDB" id="27073at2759"/>
<name>A7TKA1_VANPO</name>
<accession>A7TKA1</accession>
<reference evidence="5 6" key="1">
    <citation type="journal article" date="2007" name="Proc. Natl. Acad. Sci. U.S.A.">
        <title>Independent sorting-out of thousands of duplicated gene pairs in two yeast species descended from a whole-genome duplication.</title>
        <authorList>
            <person name="Scannell D.R."/>
            <person name="Frank A.C."/>
            <person name="Conant G.C."/>
            <person name="Byrne K.P."/>
            <person name="Woolfit M."/>
            <person name="Wolfe K.H."/>
        </authorList>
    </citation>
    <scope>NUCLEOTIDE SEQUENCE [LARGE SCALE GENOMIC DNA]</scope>
    <source>
        <strain evidence="6">ATCC 22028 / DSM 70294 / BCRC 21397 / CBS 2163 / NBRC 10782 / NRRL Y-8283 / UCD 57-17</strain>
    </source>
</reference>
<dbReference type="GeneID" id="5545546"/>
<dbReference type="PROSITE" id="PS50069">
    <property type="entry name" value="CULLIN_2"/>
    <property type="match status" value="1"/>
</dbReference>
<dbReference type="Gene3D" id="3.30.230.130">
    <property type="entry name" value="Cullin, Chain C, Domain 2"/>
    <property type="match status" value="1"/>
</dbReference>
<dbReference type="Pfam" id="PF10557">
    <property type="entry name" value="Cullin_Nedd8"/>
    <property type="match status" value="1"/>
</dbReference>
<dbReference type="SUPFAM" id="SSF75632">
    <property type="entry name" value="Cullin homology domain"/>
    <property type="match status" value="1"/>
</dbReference>
<evidence type="ECO:0000259" key="4">
    <source>
        <dbReference type="PROSITE" id="PS50069"/>
    </source>
</evidence>
<dbReference type="InterPro" id="IPR036388">
    <property type="entry name" value="WH-like_DNA-bd_sf"/>
</dbReference>
<dbReference type="Pfam" id="PF00888">
    <property type="entry name" value="Cullin"/>
    <property type="match status" value="1"/>
</dbReference>
<proteinExistence type="inferred from homology"/>
<gene>
    <name evidence="5" type="ORF">Kpol_1062p46</name>
</gene>
<dbReference type="Gene3D" id="1.20.1310.10">
    <property type="entry name" value="Cullin Repeats"/>
    <property type="match status" value="3"/>
</dbReference>
<dbReference type="SUPFAM" id="SSF46785">
    <property type="entry name" value="Winged helix' DNA-binding domain"/>
    <property type="match status" value="1"/>
</dbReference>
<dbReference type="Gene3D" id="1.10.10.10">
    <property type="entry name" value="Winged helix-like DNA-binding domain superfamily/Winged helix DNA-binding domain"/>
    <property type="match status" value="1"/>
</dbReference>
<dbReference type="InterPro" id="IPR045093">
    <property type="entry name" value="Cullin"/>
</dbReference>
<evidence type="ECO:0000313" key="6">
    <source>
        <dbReference type="Proteomes" id="UP000000267"/>
    </source>
</evidence>
<dbReference type="eggNOG" id="KOG2166">
    <property type="taxonomic scope" value="Eukaryota"/>
</dbReference>
<evidence type="ECO:0000313" key="5">
    <source>
        <dbReference type="EMBL" id="EDO17336.1"/>
    </source>
</evidence>
<dbReference type="EMBL" id="DS480406">
    <property type="protein sequence ID" value="EDO17336.1"/>
    <property type="molecule type" value="Genomic_DNA"/>
</dbReference>
<comment type="similarity">
    <text evidence="1 2 3">Belongs to the cullin family.</text>
</comment>
<dbReference type="PANTHER" id="PTHR11932">
    <property type="entry name" value="CULLIN"/>
    <property type="match status" value="1"/>
</dbReference>
<feature type="domain" description="Cullin family profile" evidence="4">
    <location>
        <begin position="398"/>
        <end position="631"/>
    </location>
</feature>
<sequence length="765" mass="90182">MLSSKRMKIRVPDRTRMSGGDFEESWISLESAFRMIFKNDVNELSYQDLYRTVYLQTVRGKADVLYQKIEEFVREQIKLAYSENVLNSGANNPKDDSNNSDDSYNYLLKMSKLWKFECNCFKSLSSVLLYLDKVYSKKNKKLEIYDLCLELFKTNLLNPAKEQLLKAIIIDINNIRNLKSINNDHIDIWRQIISMLETIEEKKDNYFINHFENPLVVESEKYYDEQISLENVPFKEYLKNIEELTKFEFDLDIKFVNTDTASKIKSALDESLVWKRVSKDLPTYIRFCIKENDPSILQKLYDLSSKEENMVSIIEALKLCIERDLESIIIDTNMKKKNIVANKWASSLIEIYNYYDKFLNDFDFGNVNLQDKDANSSQLFSQIILSVFSGYMCKNSLLYTELVTIYLDSYLKNLEDNNAISEAKNHLDQYVRIFITLPEKDVFESQYRKFLSRRLLQQRSIFNLEKWLVQRFKEELGTFFTSKMEGMLRDINNSKDLLRSFKNSNSNTNSLINLNLNYNPEILTAISWPFNNNNQDNNEIILPVKLKEVQEDFEKFYKKKYSQRTLTWSPTLSMIEVSYQFDKTQHDLILPFYSAIIFLLFEEYDQLSLEKISELTNIPNQELIRHLLSLSIAPRAKLLTKEPPTRNISPNDKFSINKSFTASTRYIKIQTVNLVPNSSNNASNNNNNDELLQRERLQEVNASVIREMKSNKILTINELESTITNIVKDRFQLQHNLFIKSIDYLIDKEYLQKDIDDTELLHYLP</sequence>
<organism evidence="6">
    <name type="scientific">Vanderwaltozyma polyspora (strain ATCC 22028 / DSM 70294 / BCRC 21397 / CBS 2163 / NBRC 10782 / NRRL Y-8283 / UCD 57-17)</name>
    <name type="common">Kluyveromyces polysporus</name>
    <dbReference type="NCBI Taxonomy" id="436907"/>
    <lineage>
        <taxon>Eukaryota</taxon>
        <taxon>Fungi</taxon>
        <taxon>Dikarya</taxon>
        <taxon>Ascomycota</taxon>
        <taxon>Saccharomycotina</taxon>
        <taxon>Saccharomycetes</taxon>
        <taxon>Saccharomycetales</taxon>
        <taxon>Saccharomycetaceae</taxon>
        <taxon>Vanderwaltozyma</taxon>
    </lineage>
</organism>
<dbReference type="OMA" id="KCINLMK"/>
<dbReference type="GO" id="GO:0031463">
    <property type="term" value="C:Cul3-RING ubiquitin ligase complex"/>
    <property type="evidence" value="ECO:0007669"/>
    <property type="project" value="EnsemblFungi"/>
</dbReference>
<evidence type="ECO:0000256" key="3">
    <source>
        <dbReference type="RuleBase" id="RU003829"/>
    </source>
</evidence>
<dbReference type="InterPro" id="IPR059120">
    <property type="entry name" value="Cullin-like_AB"/>
</dbReference>
<dbReference type="HOGENOM" id="CLU_004747_7_1_1"/>